<dbReference type="RefSeq" id="WP_166511484.1">
    <property type="nucleotide sequence ID" value="NZ_VNHM01000007.1"/>
</dbReference>
<comment type="subcellular location">
    <subcellularLocation>
        <location evidence="1">Cytoplasm</location>
        <location evidence="1">Cytosol</location>
    </subcellularLocation>
</comment>
<gene>
    <name evidence="6" type="ORF">LX24_01454</name>
</gene>
<reference evidence="6 7" key="1">
    <citation type="submission" date="2019-07" db="EMBL/GenBank/DDBJ databases">
        <title>Genomic Encyclopedia of Type Strains, Phase I: the one thousand microbial genomes (KMG-I) project.</title>
        <authorList>
            <person name="Kyrpides N."/>
        </authorList>
    </citation>
    <scope>NUCLEOTIDE SEQUENCE [LARGE SCALE GENOMIC DNA]</scope>
    <source>
        <strain evidence="6 7">DSM 6562</strain>
    </source>
</reference>
<evidence type="ECO:0000256" key="4">
    <source>
        <dbReference type="ARBA" id="ARBA00022795"/>
    </source>
</evidence>
<keyword evidence="5" id="KW-0143">Chaperone</keyword>
<proteinExistence type="inferred from homology"/>
<protein>
    <submittedName>
        <fullName evidence="6">Flagellar protein FliS</fullName>
    </submittedName>
</protein>
<sequence length="125" mass="14490">MALSNPYQKYQQNSVTSATPEELTHMLYSAGVRYIRQGIMHIQENNMQKAHETLIKAQEIYIHLQATLNKDIEISANLDRLYDFIIRHLMQANIKKDTAMLADVVGLAEELRDTWKEAMDRARGR</sequence>
<dbReference type="PANTHER" id="PTHR34773">
    <property type="entry name" value="FLAGELLAR SECRETION CHAPERONE FLIS"/>
    <property type="match status" value="1"/>
</dbReference>
<dbReference type="CDD" id="cd16098">
    <property type="entry name" value="FliS"/>
    <property type="match status" value="1"/>
</dbReference>
<dbReference type="EMBL" id="VNHM01000007">
    <property type="protein sequence ID" value="TYO95493.1"/>
    <property type="molecule type" value="Genomic_DNA"/>
</dbReference>
<evidence type="ECO:0000256" key="1">
    <source>
        <dbReference type="ARBA" id="ARBA00004514"/>
    </source>
</evidence>
<keyword evidence="6" id="KW-0966">Cell projection</keyword>
<dbReference type="GO" id="GO:0005829">
    <property type="term" value="C:cytosol"/>
    <property type="evidence" value="ECO:0007669"/>
    <property type="project" value="UniProtKB-SubCell"/>
</dbReference>
<dbReference type="Pfam" id="PF02561">
    <property type="entry name" value="FliS"/>
    <property type="match status" value="1"/>
</dbReference>
<evidence type="ECO:0000313" key="7">
    <source>
        <dbReference type="Proteomes" id="UP000323166"/>
    </source>
</evidence>
<comment type="similarity">
    <text evidence="2">Belongs to the FliS family.</text>
</comment>
<keyword evidence="7" id="KW-1185">Reference proteome</keyword>
<dbReference type="Gene3D" id="1.20.120.340">
    <property type="entry name" value="Flagellar protein FliS"/>
    <property type="match status" value="1"/>
</dbReference>
<evidence type="ECO:0000313" key="6">
    <source>
        <dbReference type="EMBL" id="TYO95493.1"/>
    </source>
</evidence>
<dbReference type="AlphaFoldDB" id="A0A5S4ZTH5"/>
<dbReference type="PIRSF" id="PIRSF039090">
    <property type="entry name" value="Flis"/>
    <property type="match status" value="1"/>
</dbReference>
<evidence type="ECO:0000256" key="3">
    <source>
        <dbReference type="ARBA" id="ARBA00022490"/>
    </source>
</evidence>
<name>A0A5S4ZTH5_9FIRM</name>
<keyword evidence="3" id="KW-0963">Cytoplasm</keyword>
<keyword evidence="6" id="KW-0282">Flagellum</keyword>
<dbReference type="SUPFAM" id="SSF101116">
    <property type="entry name" value="Flagellar export chaperone FliS"/>
    <property type="match status" value="1"/>
</dbReference>
<dbReference type="PANTHER" id="PTHR34773:SF1">
    <property type="entry name" value="FLAGELLAR SECRETION CHAPERONE FLIS"/>
    <property type="match status" value="1"/>
</dbReference>
<comment type="caution">
    <text evidence="6">The sequence shown here is derived from an EMBL/GenBank/DDBJ whole genome shotgun (WGS) entry which is preliminary data.</text>
</comment>
<evidence type="ECO:0000256" key="2">
    <source>
        <dbReference type="ARBA" id="ARBA00008787"/>
    </source>
</evidence>
<keyword evidence="4" id="KW-1005">Bacterial flagellum biogenesis</keyword>
<dbReference type="GO" id="GO:0044780">
    <property type="term" value="P:bacterial-type flagellum assembly"/>
    <property type="evidence" value="ECO:0007669"/>
    <property type="project" value="InterPro"/>
</dbReference>
<dbReference type="GO" id="GO:0071973">
    <property type="term" value="P:bacterial-type flagellum-dependent cell motility"/>
    <property type="evidence" value="ECO:0007669"/>
    <property type="project" value="TreeGrafter"/>
</dbReference>
<evidence type="ECO:0000256" key="5">
    <source>
        <dbReference type="ARBA" id="ARBA00023186"/>
    </source>
</evidence>
<keyword evidence="6" id="KW-0969">Cilium</keyword>
<dbReference type="Proteomes" id="UP000323166">
    <property type="component" value="Unassembled WGS sequence"/>
</dbReference>
<dbReference type="InterPro" id="IPR036584">
    <property type="entry name" value="FliS_sf"/>
</dbReference>
<accession>A0A5S4ZTH5</accession>
<dbReference type="NCBIfam" id="TIGR00208">
    <property type="entry name" value="fliS"/>
    <property type="match status" value="1"/>
</dbReference>
<dbReference type="InterPro" id="IPR003713">
    <property type="entry name" value="FliS"/>
</dbReference>
<organism evidence="6 7">
    <name type="scientific">Desulfallas thermosapovorans DSM 6562</name>
    <dbReference type="NCBI Taxonomy" id="1121431"/>
    <lineage>
        <taxon>Bacteria</taxon>
        <taxon>Bacillati</taxon>
        <taxon>Bacillota</taxon>
        <taxon>Clostridia</taxon>
        <taxon>Eubacteriales</taxon>
        <taxon>Desulfallaceae</taxon>
        <taxon>Desulfallas</taxon>
    </lineage>
</organism>